<evidence type="ECO:0000259" key="5">
    <source>
        <dbReference type="PROSITE" id="PS50097"/>
    </source>
</evidence>
<comment type="pathway">
    <text evidence="1">Protein modification; protein ubiquitination.</text>
</comment>
<dbReference type="PANTHER" id="PTHR46231:SF1">
    <property type="entry name" value="ANKYRIN REPEAT AND BTB_POZ DOMAIN-CONTAINING PROTEIN 1"/>
    <property type="match status" value="1"/>
</dbReference>
<accession>A0A836B669</accession>
<evidence type="ECO:0000256" key="4">
    <source>
        <dbReference type="SAM" id="MobiDB-lite"/>
    </source>
</evidence>
<evidence type="ECO:0000256" key="3">
    <source>
        <dbReference type="ARBA" id="ARBA00023043"/>
    </source>
</evidence>
<feature type="compositionally biased region" description="Gly residues" evidence="4">
    <location>
        <begin position="490"/>
        <end position="503"/>
    </location>
</feature>
<dbReference type="Pfam" id="PF00651">
    <property type="entry name" value="BTB"/>
    <property type="match status" value="1"/>
</dbReference>
<proteinExistence type="predicted"/>
<keyword evidence="3" id="KW-0040">ANK repeat</keyword>
<evidence type="ECO:0000256" key="1">
    <source>
        <dbReference type="ARBA" id="ARBA00004906"/>
    </source>
</evidence>
<dbReference type="CDD" id="cd18186">
    <property type="entry name" value="BTB_POZ_ZBTB_KLHL-like"/>
    <property type="match status" value="1"/>
</dbReference>
<name>A0A836B669_9CHLO</name>
<dbReference type="PROSITE" id="PS50097">
    <property type="entry name" value="BTB"/>
    <property type="match status" value="1"/>
</dbReference>
<gene>
    <name evidence="6" type="ORF">HYH02_006489</name>
</gene>
<dbReference type="GO" id="GO:0000151">
    <property type="term" value="C:ubiquitin ligase complex"/>
    <property type="evidence" value="ECO:0007669"/>
    <property type="project" value="TreeGrafter"/>
</dbReference>
<sequence length="720" mass="73574">MPVAEHQVPFANACVTAVVLLPHDEVNIHVETSHGFNLVLDAPEEHNAGYLLEGLDTDTPACGQQVPVRTTVIRDADRYPYDPLTDQVTYDPLTDLSYLWGTNIGLCSHSARTGDVAQVLTPSALEKLHGLRTVRGMVADGKGCLYVVGDWAAPAPPLPASPPAAVAGAGADAAPPPPAVPAIAAELIAAAAAVAAAAAADPDDIALYHTNGGRQAALLRVFLPGVAGRQAAAVALAALLPPEAGPAAGVALHHVTGRLYLAAEAGVYELVGGAVLERLAAGQRAPGYTELRRAEEVAMREAGEEDEAGGAANAAAAAARRPPPARLHYIRALAVTARGDLLVLHEDPERIADQEQGYVDMTRRHRGWLSRLQLGQQQERGPAAVAAPAADPRLGTLISLRSEAMYQYKMHVWRPQLCVLPHGWVAVLEPQADSRQLRLFKVGAAVAAPSVPAASTSVRSASALAARRAALAADLGALLPPGCREQLADGGSGGGGGGGSGGGGEEEGEAGGVWSAHPDVVVRVGGQDFPLHRTILAARSPVLKQLLGCVGSGASGGVVPLPGHFTAPVFAQVAAYMYTGAADSWDAETTILVTDLAHFLDLPQLRAAAQRHLLQALRPMAFAAALRWAAGWPAAVARGEGGGGAGGGFDLMEALCSWYVDHQQEVLAQAPQSLAELAQGDGGQLAVRLLQAVADAASQAAAAGGAARGAAGAGAGAAGQ</sequence>
<reference evidence="6" key="1">
    <citation type="journal article" date="2020" name="bioRxiv">
        <title>Comparative genomics of Chlamydomonas.</title>
        <authorList>
            <person name="Craig R.J."/>
            <person name="Hasan A.R."/>
            <person name="Ness R.W."/>
            <person name="Keightley P.D."/>
        </authorList>
    </citation>
    <scope>NUCLEOTIDE SEQUENCE</scope>
    <source>
        <strain evidence="6">CCAP 11/173</strain>
    </source>
</reference>
<evidence type="ECO:0000313" key="6">
    <source>
        <dbReference type="EMBL" id="KAG2448598.1"/>
    </source>
</evidence>
<feature type="domain" description="BTB" evidence="5">
    <location>
        <begin position="518"/>
        <end position="580"/>
    </location>
</feature>
<evidence type="ECO:0000313" key="7">
    <source>
        <dbReference type="Proteomes" id="UP000613740"/>
    </source>
</evidence>
<keyword evidence="2" id="KW-0677">Repeat</keyword>
<dbReference type="EMBL" id="JAEHOD010000017">
    <property type="protein sequence ID" value="KAG2448598.1"/>
    <property type="molecule type" value="Genomic_DNA"/>
</dbReference>
<dbReference type="Proteomes" id="UP000613740">
    <property type="component" value="Unassembled WGS sequence"/>
</dbReference>
<dbReference type="SMART" id="SM00225">
    <property type="entry name" value="BTB"/>
    <property type="match status" value="1"/>
</dbReference>
<dbReference type="InterPro" id="IPR000210">
    <property type="entry name" value="BTB/POZ_dom"/>
</dbReference>
<dbReference type="InterPro" id="IPR044515">
    <property type="entry name" value="ABTB1"/>
</dbReference>
<dbReference type="PANTHER" id="PTHR46231">
    <property type="entry name" value="ANKYRIN REPEAT AND BTB/POZ DOMAIN-CONTAINING PROTEIN 1"/>
    <property type="match status" value="1"/>
</dbReference>
<dbReference type="AlphaFoldDB" id="A0A836B669"/>
<dbReference type="SUPFAM" id="SSF54695">
    <property type="entry name" value="POZ domain"/>
    <property type="match status" value="1"/>
</dbReference>
<dbReference type="GO" id="GO:0005737">
    <property type="term" value="C:cytoplasm"/>
    <property type="evidence" value="ECO:0007669"/>
    <property type="project" value="TreeGrafter"/>
</dbReference>
<organism evidence="6 7">
    <name type="scientific">Chlamydomonas schloesseri</name>
    <dbReference type="NCBI Taxonomy" id="2026947"/>
    <lineage>
        <taxon>Eukaryota</taxon>
        <taxon>Viridiplantae</taxon>
        <taxon>Chlorophyta</taxon>
        <taxon>core chlorophytes</taxon>
        <taxon>Chlorophyceae</taxon>
        <taxon>CS clade</taxon>
        <taxon>Chlamydomonadales</taxon>
        <taxon>Chlamydomonadaceae</taxon>
        <taxon>Chlamydomonas</taxon>
    </lineage>
</organism>
<dbReference type="OrthoDB" id="692822at2759"/>
<keyword evidence="7" id="KW-1185">Reference proteome</keyword>
<comment type="caution">
    <text evidence="6">The sequence shown here is derived from an EMBL/GenBank/DDBJ whole genome shotgun (WGS) entry which is preliminary data.</text>
</comment>
<feature type="region of interest" description="Disordered" evidence="4">
    <location>
        <begin position="486"/>
        <end position="512"/>
    </location>
</feature>
<dbReference type="InterPro" id="IPR011333">
    <property type="entry name" value="SKP1/BTB/POZ_sf"/>
</dbReference>
<evidence type="ECO:0000256" key="2">
    <source>
        <dbReference type="ARBA" id="ARBA00022737"/>
    </source>
</evidence>
<dbReference type="Gene3D" id="3.30.710.10">
    <property type="entry name" value="Potassium Channel Kv1.1, Chain A"/>
    <property type="match status" value="1"/>
</dbReference>
<protein>
    <recommendedName>
        <fullName evidence="5">BTB domain-containing protein</fullName>
    </recommendedName>
</protein>